<dbReference type="InterPro" id="IPR033121">
    <property type="entry name" value="PEPTIDASE_A1"/>
</dbReference>
<dbReference type="FunFam" id="1.10.225.10:FF:000001">
    <property type="entry name" value="Aspartic proteinase A1"/>
    <property type="match status" value="1"/>
</dbReference>
<dbReference type="InterPro" id="IPR001461">
    <property type="entry name" value="Aspartic_peptidase_A1"/>
</dbReference>
<feature type="domain" description="Saposin B-type" evidence="15">
    <location>
        <begin position="417"/>
        <end position="458"/>
    </location>
</feature>
<evidence type="ECO:0000256" key="2">
    <source>
        <dbReference type="ARBA" id="ARBA00007447"/>
    </source>
</evidence>
<dbReference type="GO" id="GO:0006629">
    <property type="term" value="P:lipid metabolic process"/>
    <property type="evidence" value="ECO:0007669"/>
    <property type="project" value="InterPro"/>
</dbReference>
<evidence type="ECO:0000313" key="18">
    <source>
        <dbReference type="Proteomes" id="UP000436088"/>
    </source>
</evidence>
<feature type="chain" id="PRO_5025687114" evidence="14">
    <location>
        <begin position="25"/>
        <end position="596"/>
    </location>
</feature>
<dbReference type="InterPro" id="IPR008139">
    <property type="entry name" value="SaposinB_dom"/>
</dbReference>
<keyword evidence="6 13" id="KW-0064">Aspartyl protease</keyword>
<dbReference type="GO" id="GO:0004190">
    <property type="term" value="F:aspartic-type endopeptidase activity"/>
    <property type="evidence" value="ECO:0007669"/>
    <property type="project" value="UniProtKB-KW"/>
</dbReference>
<protein>
    <submittedName>
        <fullName evidence="17">Aspartic proteinase A2</fullName>
    </submittedName>
</protein>
<comment type="caution">
    <text evidence="17">The sequence shown here is derived from an EMBL/GenBank/DDBJ whole genome shotgun (WGS) entry which is preliminary data.</text>
</comment>
<evidence type="ECO:0000256" key="13">
    <source>
        <dbReference type="RuleBase" id="RU000454"/>
    </source>
</evidence>
<evidence type="ECO:0000256" key="1">
    <source>
        <dbReference type="ARBA" id="ARBA00004116"/>
    </source>
</evidence>
<dbReference type="EMBL" id="VEPZ02001732">
    <property type="protein sequence ID" value="KAE8660249.1"/>
    <property type="molecule type" value="Genomic_DNA"/>
</dbReference>
<dbReference type="SMART" id="SM00741">
    <property type="entry name" value="SapB"/>
    <property type="match status" value="2"/>
</dbReference>
<keyword evidence="9 12" id="KW-1015">Disulfide bond</keyword>
<evidence type="ECO:0000259" key="16">
    <source>
        <dbReference type="PROSITE" id="PS51767"/>
    </source>
</evidence>
<evidence type="ECO:0000256" key="9">
    <source>
        <dbReference type="ARBA" id="ARBA00023157"/>
    </source>
</evidence>
<dbReference type="PANTHER" id="PTHR47966">
    <property type="entry name" value="BETA-SITE APP-CLEAVING ENZYME, ISOFORM A-RELATED"/>
    <property type="match status" value="1"/>
</dbReference>
<feature type="domain" description="Saposin B-type" evidence="15">
    <location>
        <begin position="353"/>
        <end position="393"/>
    </location>
</feature>
<dbReference type="Proteomes" id="UP000436088">
    <property type="component" value="Unassembled WGS sequence"/>
</dbReference>
<evidence type="ECO:0000256" key="3">
    <source>
        <dbReference type="ARBA" id="ARBA00022554"/>
    </source>
</evidence>
<evidence type="ECO:0000256" key="14">
    <source>
        <dbReference type="SAM" id="SignalP"/>
    </source>
</evidence>
<keyword evidence="10" id="KW-0325">Glycoprotein</keyword>
<comment type="similarity">
    <text evidence="2 13">Belongs to the peptidase A1 family.</text>
</comment>
<feature type="active site" evidence="11">
    <location>
        <position position="108"/>
    </location>
</feature>
<sequence length="596" mass="64972">MGTIIKTTTVTLFLCLLLFPIVFSTPNERLIRIGLKKLKIDRNNRLAAHLDSKAGEALKASIRKYRLHGNLGEPEDIDIVALKNYLDAQYFGEIGIGTPPQNFTVIFDTGSSNLWVPSSKCYFSIACYLHSRYKSGRSRTYKANGKRADIHYGTGAISGFFSEDHVTVGDLVVKHQEFIEATREPGITFLVAKFDGILGLGFKEISVGNAVPVWYNMVNQDLVKEPVFSFWLNRNPEDDLGGEVVFGGMDPKHFKGDHTYVPVTQKGYWQLVEHKAINLGIVGSSPRWAIHNSEVSTEAALNLFDMGDVLIGDQTTGLCAGGCSAIVDSGTSLLTGPMAIIAQVNHAIGASGAVSQECKAVVSEYGETIIDMLLSKDQPMKICSQIGLCTFDGTRGVSMGIESVVNDTAGKDSGNLGDAMCSVCEMAVVWAQNQLKQNQTQENILEYVNQLCDRLPSPMGESVVDCDGLSSMPSVSFTIGGKIFELTPEQVCCIMPDLLRLLRPFTLMPIWLAMACWWCSLVLSVPDLLPFFLLVTGIQYILKVGEGDVAQCISGFAALDVPPPRGPLWILGDVFMGQFHTVFDYGNLQVGFAEAA</sequence>
<dbReference type="AlphaFoldDB" id="A0A6A2XPF1"/>
<dbReference type="Pfam" id="PF03489">
    <property type="entry name" value="SapB_2"/>
    <property type="match status" value="1"/>
</dbReference>
<dbReference type="GO" id="GO:0006508">
    <property type="term" value="P:proteolysis"/>
    <property type="evidence" value="ECO:0007669"/>
    <property type="project" value="UniProtKB-KW"/>
</dbReference>
<evidence type="ECO:0000256" key="6">
    <source>
        <dbReference type="ARBA" id="ARBA00022750"/>
    </source>
</evidence>
<accession>A0A6A2XPF1</accession>
<name>A0A6A2XPF1_HIBSY</name>
<keyword evidence="7 13" id="KW-0378">Hydrolase</keyword>
<evidence type="ECO:0000259" key="15">
    <source>
        <dbReference type="PROSITE" id="PS50015"/>
    </source>
</evidence>
<gene>
    <name evidence="17" type="ORF">F3Y22_tig00116954pilonHSYRG00023</name>
</gene>
<dbReference type="PRINTS" id="PR00792">
    <property type="entry name" value="PEPSIN"/>
</dbReference>
<comment type="subcellular location">
    <subcellularLocation>
        <location evidence="1">Vacuole</location>
    </subcellularLocation>
</comment>
<dbReference type="PROSITE" id="PS00141">
    <property type="entry name" value="ASP_PROTEASE"/>
    <property type="match status" value="2"/>
</dbReference>
<feature type="disulfide bond" evidence="12">
    <location>
        <begin position="121"/>
        <end position="127"/>
    </location>
</feature>
<evidence type="ECO:0000256" key="12">
    <source>
        <dbReference type="PIRSR" id="PIRSR601461-2"/>
    </source>
</evidence>
<keyword evidence="4 13" id="KW-0645">Protease</keyword>
<dbReference type="Pfam" id="PF00026">
    <property type="entry name" value="Asp"/>
    <property type="match status" value="3"/>
</dbReference>
<proteinExistence type="inferred from homology"/>
<dbReference type="InterPro" id="IPR011001">
    <property type="entry name" value="Saposin-like"/>
</dbReference>
<feature type="signal peptide" evidence="14">
    <location>
        <begin position="1"/>
        <end position="24"/>
    </location>
</feature>
<dbReference type="Gene3D" id="1.10.225.10">
    <property type="entry name" value="Saposin-like"/>
    <property type="match status" value="1"/>
</dbReference>
<dbReference type="PROSITE" id="PS50015">
    <property type="entry name" value="SAP_B"/>
    <property type="match status" value="2"/>
</dbReference>
<keyword evidence="3" id="KW-0926">Vacuole</keyword>
<evidence type="ECO:0000256" key="10">
    <source>
        <dbReference type="ARBA" id="ARBA00023180"/>
    </source>
</evidence>
<organism evidence="17 18">
    <name type="scientific">Hibiscus syriacus</name>
    <name type="common">Rose of Sharon</name>
    <dbReference type="NCBI Taxonomy" id="106335"/>
    <lineage>
        <taxon>Eukaryota</taxon>
        <taxon>Viridiplantae</taxon>
        <taxon>Streptophyta</taxon>
        <taxon>Embryophyta</taxon>
        <taxon>Tracheophyta</taxon>
        <taxon>Spermatophyta</taxon>
        <taxon>Magnoliopsida</taxon>
        <taxon>eudicotyledons</taxon>
        <taxon>Gunneridae</taxon>
        <taxon>Pentapetalae</taxon>
        <taxon>rosids</taxon>
        <taxon>malvids</taxon>
        <taxon>Malvales</taxon>
        <taxon>Malvaceae</taxon>
        <taxon>Malvoideae</taxon>
        <taxon>Hibiscus</taxon>
    </lineage>
</organism>
<dbReference type="Pfam" id="PF05184">
    <property type="entry name" value="SapB_1"/>
    <property type="match status" value="1"/>
</dbReference>
<evidence type="ECO:0000313" key="17">
    <source>
        <dbReference type="EMBL" id="KAE8660249.1"/>
    </source>
</evidence>
<evidence type="ECO:0000256" key="7">
    <source>
        <dbReference type="ARBA" id="ARBA00022801"/>
    </source>
</evidence>
<keyword evidence="18" id="KW-1185">Reference proteome</keyword>
<dbReference type="InterPro" id="IPR033869">
    <property type="entry name" value="Phytepsin"/>
</dbReference>
<dbReference type="Gene3D" id="2.40.70.10">
    <property type="entry name" value="Acid Proteases"/>
    <property type="match status" value="2"/>
</dbReference>
<dbReference type="GO" id="GO:0005773">
    <property type="term" value="C:vacuole"/>
    <property type="evidence" value="ECO:0007669"/>
    <property type="project" value="UniProtKB-SubCell"/>
</dbReference>
<feature type="active site" evidence="11">
    <location>
        <position position="328"/>
    </location>
</feature>
<dbReference type="CDD" id="cd06098">
    <property type="entry name" value="phytepsin"/>
    <property type="match status" value="1"/>
</dbReference>
<dbReference type="FunFam" id="2.40.70.10:FF:000009">
    <property type="entry name" value="Aspartic proteinase A1"/>
    <property type="match status" value="1"/>
</dbReference>
<dbReference type="SUPFAM" id="SSF50630">
    <property type="entry name" value="Acid proteases"/>
    <property type="match status" value="1"/>
</dbReference>
<dbReference type="InterPro" id="IPR007856">
    <property type="entry name" value="SapB_1"/>
</dbReference>
<reference evidence="17" key="1">
    <citation type="submission" date="2019-09" db="EMBL/GenBank/DDBJ databases">
        <title>Draft genome information of white flower Hibiscus syriacus.</title>
        <authorList>
            <person name="Kim Y.-M."/>
        </authorList>
    </citation>
    <scope>NUCLEOTIDE SEQUENCE [LARGE SCALE GENOMIC DNA]</scope>
    <source>
        <strain evidence="17">YM2019G1</strain>
    </source>
</reference>
<evidence type="ECO:0000256" key="8">
    <source>
        <dbReference type="ARBA" id="ARBA00023145"/>
    </source>
</evidence>
<evidence type="ECO:0000256" key="4">
    <source>
        <dbReference type="ARBA" id="ARBA00022670"/>
    </source>
</evidence>
<dbReference type="PANTHER" id="PTHR47966:SF54">
    <property type="entry name" value="ASPARTIC PROTEINASE"/>
    <property type="match status" value="1"/>
</dbReference>
<evidence type="ECO:0000256" key="5">
    <source>
        <dbReference type="ARBA" id="ARBA00022729"/>
    </source>
</evidence>
<dbReference type="InterPro" id="IPR021109">
    <property type="entry name" value="Peptidase_aspartic_dom_sf"/>
</dbReference>
<keyword evidence="5 14" id="KW-0732">Signal</keyword>
<dbReference type="PROSITE" id="PS51767">
    <property type="entry name" value="PEPTIDASE_A1"/>
    <property type="match status" value="1"/>
</dbReference>
<dbReference type="InterPro" id="IPR008138">
    <property type="entry name" value="SapB_2"/>
</dbReference>
<keyword evidence="8" id="KW-0865">Zymogen</keyword>
<dbReference type="InterPro" id="IPR001969">
    <property type="entry name" value="Aspartic_peptidase_AS"/>
</dbReference>
<feature type="domain" description="Peptidase A1" evidence="16">
    <location>
        <begin position="90"/>
        <end position="593"/>
    </location>
</feature>
<dbReference type="SUPFAM" id="SSF47862">
    <property type="entry name" value="Saposin"/>
    <property type="match status" value="1"/>
</dbReference>
<evidence type="ECO:0000256" key="11">
    <source>
        <dbReference type="PIRSR" id="PIRSR601461-1"/>
    </source>
</evidence>